<evidence type="ECO:0000256" key="4">
    <source>
        <dbReference type="ARBA" id="ARBA00022553"/>
    </source>
</evidence>
<dbReference type="SMART" id="SM00388">
    <property type="entry name" value="HisKA"/>
    <property type="match status" value="1"/>
</dbReference>
<dbReference type="CDD" id="cd00075">
    <property type="entry name" value="HATPase"/>
    <property type="match status" value="1"/>
</dbReference>
<dbReference type="EMBL" id="UGQL01000001">
    <property type="protein sequence ID" value="STZ27842.1"/>
    <property type="molecule type" value="Genomic_DNA"/>
</dbReference>
<dbReference type="InterPro" id="IPR003660">
    <property type="entry name" value="HAMP_dom"/>
</dbReference>
<dbReference type="CDD" id="cd00082">
    <property type="entry name" value="HisKA"/>
    <property type="match status" value="1"/>
</dbReference>
<feature type="transmembrane region" description="Helical" evidence="11">
    <location>
        <begin position="20"/>
        <end position="39"/>
    </location>
</feature>
<dbReference type="GO" id="GO:0005886">
    <property type="term" value="C:plasma membrane"/>
    <property type="evidence" value="ECO:0007669"/>
    <property type="project" value="TreeGrafter"/>
</dbReference>
<dbReference type="InterPro" id="IPR036097">
    <property type="entry name" value="HisK_dim/P_sf"/>
</dbReference>
<keyword evidence="5 14" id="KW-0808">Transferase</keyword>
<dbReference type="Proteomes" id="UP000255024">
    <property type="component" value="Unassembled WGS sequence"/>
</dbReference>
<comment type="subcellular location">
    <subcellularLocation>
        <location evidence="2">Membrane</location>
    </subcellularLocation>
</comment>
<feature type="domain" description="HAMP" evidence="13">
    <location>
        <begin position="185"/>
        <end position="239"/>
    </location>
</feature>
<keyword evidence="7 14" id="KW-0418">Kinase</keyword>
<evidence type="ECO:0000256" key="7">
    <source>
        <dbReference type="ARBA" id="ARBA00022777"/>
    </source>
</evidence>
<dbReference type="PROSITE" id="PS50885">
    <property type="entry name" value="HAMP"/>
    <property type="match status" value="1"/>
</dbReference>
<keyword evidence="8 11" id="KW-1133">Transmembrane helix</keyword>
<feature type="transmembrane region" description="Helical" evidence="11">
    <location>
        <begin position="164"/>
        <end position="184"/>
    </location>
</feature>
<evidence type="ECO:0000259" key="13">
    <source>
        <dbReference type="PROSITE" id="PS50885"/>
    </source>
</evidence>
<evidence type="ECO:0000256" key="5">
    <source>
        <dbReference type="ARBA" id="ARBA00022679"/>
    </source>
</evidence>
<proteinExistence type="predicted"/>
<dbReference type="SMART" id="SM00387">
    <property type="entry name" value="HATPase_c"/>
    <property type="match status" value="1"/>
</dbReference>
<dbReference type="InterPro" id="IPR036890">
    <property type="entry name" value="HATPase_C_sf"/>
</dbReference>
<gene>
    <name evidence="14" type="primary">yedV_1</name>
    <name evidence="14" type="ORF">NCTC11179_01379</name>
</gene>
<evidence type="ECO:0000256" key="1">
    <source>
        <dbReference type="ARBA" id="ARBA00000085"/>
    </source>
</evidence>
<dbReference type="EC" id="2.7.13.3" evidence="3"/>
<dbReference type="Gene3D" id="6.10.340.10">
    <property type="match status" value="1"/>
</dbReference>
<dbReference type="Pfam" id="PF00512">
    <property type="entry name" value="HisKA"/>
    <property type="match status" value="1"/>
</dbReference>
<evidence type="ECO:0000256" key="9">
    <source>
        <dbReference type="ARBA" id="ARBA00023012"/>
    </source>
</evidence>
<keyword evidence="15" id="KW-1185">Reference proteome</keyword>
<dbReference type="PROSITE" id="PS50109">
    <property type="entry name" value="HIS_KIN"/>
    <property type="match status" value="1"/>
</dbReference>
<evidence type="ECO:0000256" key="3">
    <source>
        <dbReference type="ARBA" id="ARBA00012438"/>
    </source>
</evidence>
<reference evidence="14 15" key="1">
    <citation type="submission" date="2018-06" db="EMBL/GenBank/DDBJ databases">
        <authorList>
            <consortium name="Pathogen Informatics"/>
            <person name="Doyle S."/>
        </authorList>
    </citation>
    <scope>NUCLEOTIDE SEQUENCE [LARGE SCALE GENOMIC DNA]</scope>
    <source>
        <strain evidence="14 15">NCTC11179</strain>
    </source>
</reference>
<evidence type="ECO:0000256" key="6">
    <source>
        <dbReference type="ARBA" id="ARBA00022692"/>
    </source>
</evidence>
<dbReference type="Gene3D" id="3.30.565.10">
    <property type="entry name" value="Histidine kinase-like ATPase, C-terminal domain"/>
    <property type="match status" value="1"/>
</dbReference>
<name>A0A378RLF3_MYROD</name>
<evidence type="ECO:0000313" key="15">
    <source>
        <dbReference type="Proteomes" id="UP000255024"/>
    </source>
</evidence>
<dbReference type="InterPro" id="IPR003661">
    <property type="entry name" value="HisK_dim/P_dom"/>
</dbReference>
<keyword evidence="4" id="KW-0597">Phosphoprotein</keyword>
<dbReference type="Gene3D" id="1.10.287.130">
    <property type="match status" value="1"/>
</dbReference>
<dbReference type="InterPro" id="IPR005467">
    <property type="entry name" value="His_kinase_dom"/>
</dbReference>
<dbReference type="AlphaFoldDB" id="A0A378RLF3"/>
<evidence type="ECO:0000256" key="11">
    <source>
        <dbReference type="SAM" id="Phobius"/>
    </source>
</evidence>
<evidence type="ECO:0000256" key="10">
    <source>
        <dbReference type="ARBA" id="ARBA00023136"/>
    </source>
</evidence>
<dbReference type="Pfam" id="PF02518">
    <property type="entry name" value="HATPase_c"/>
    <property type="match status" value="1"/>
</dbReference>
<dbReference type="InterPro" id="IPR003594">
    <property type="entry name" value="HATPase_dom"/>
</dbReference>
<protein>
    <recommendedName>
        <fullName evidence="3">histidine kinase</fullName>
        <ecNumber evidence="3">2.7.13.3</ecNumber>
    </recommendedName>
</protein>
<dbReference type="InterPro" id="IPR004358">
    <property type="entry name" value="Sig_transdc_His_kin-like_C"/>
</dbReference>
<sequence>MELTDKDFVMKIRTRLSLQFLGLFTILLSIVLVAIYFVVANHWQKNFFKQLEDRAYIVGHNYLAEDNFTYAEFQEVLRKFPRTLPQEQIRIYTLDFNPIFIAENELKWDKDVLQAVVDDNKVWFKQGDEYVFGVLYKDNSGDYIVMAKAVDQTGLDALKQLRSIMLISLLIALLITFILSRFFAESFLQPIKKIIHHVQSRNVDTLAEPISTTEMSRDEIRTLSEAINTLFERLHESFESQKAFVAHASHELKTPIAAVLGTAEITLTQKRDPQAYQQALQSIIQDTIYTDQIINNLLTLAKLDQVNHDVSPIDFESFWWQTIDNLMLHHKDLKLNFILKTKEELHKLHLQGNQQLLGLALSNIILNADKFSFNQTIDLLLDSSDTSIIIQIKDSGIGIKAEDLEKLTLPFYRSSNAFPIQGTGLGLSLAFKIITIHQGHLTIESELGHYTLVTIQLPKA</sequence>
<dbReference type="PRINTS" id="PR00344">
    <property type="entry name" value="BCTRLSENSOR"/>
</dbReference>
<feature type="domain" description="Histidine kinase" evidence="12">
    <location>
        <begin position="247"/>
        <end position="460"/>
    </location>
</feature>
<dbReference type="PANTHER" id="PTHR45436:SF5">
    <property type="entry name" value="SENSOR HISTIDINE KINASE TRCS"/>
    <property type="match status" value="1"/>
</dbReference>
<dbReference type="SUPFAM" id="SSF47384">
    <property type="entry name" value="Homodimeric domain of signal transducing histidine kinase"/>
    <property type="match status" value="1"/>
</dbReference>
<keyword evidence="6 11" id="KW-0812">Transmembrane</keyword>
<dbReference type="GO" id="GO:0000155">
    <property type="term" value="F:phosphorelay sensor kinase activity"/>
    <property type="evidence" value="ECO:0007669"/>
    <property type="project" value="InterPro"/>
</dbReference>
<dbReference type="SUPFAM" id="SSF55874">
    <property type="entry name" value="ATPase domain of HSP90 chaperone/DNA topoisomerase II/histidine kinase"/>
    <property type="match status" value="1"/>
</dbReference>
<accession>A0A378RLF3</accession>
<keyword evidence="10 11" id="KW-0472">Membrane</keyword>
<comment type="catalytic activity">
    <reaction evidence="1">
        <text>ATP + protein L-histidine = ADP + protein N-phospho-L-histidine.</text>
        <dbReference type="EC" id="2.7.13.3"/>
    </reaction>
</comment>
<evidence type="ECO:0000256" key="2">
    <source>
        <dbReference type="ARBA" id="ARBA00004370"/>
    </source>
</evidence>
<evidence type="ECO:0000259" key="12">
    <source>
        <dbReference type="PROSITE" id="PS50109"/>
    </source>
</evidence>
<organism evidence="14 15">
    <name type="scientific">Myroides odoratus</name>
    <name type="common">Flavobacterium odoratum</name>
    <dbReference type="NCBI Taxonomy" id="256"/>
    <lineage>
        <taxon>Bacteria</taxon>
        <taxon>Pseudomonadati</taxon>
        <taxon>Bacteroidota</taxon>
        <taxon>Flavobacteriia</taxon>
        <taxon>Flavobacteriales</taxon>
        <taxon>Flavobacteriaceae</taxon>
        <taxon>Myroides</taxon>
    </lineage>
</organism>
<keyword evidence="9" id="KW-0902">Two-component regulatory system</keyword>
<evidence type="ECO:0000313" key="14">
    <source>
        <dbReference type="EMBL" id="STZ27842.1"/>
    </source>
</evidence>
<evidence type="ECO:0000256" key="8">
    <source>
        <dbReference type="ARBA" id="ARBA00022989"/>
    </source>
</evidence>
<dbReference type="InterPro" id="IPR050428">
    <property type="entry name" value="TCS_sensor_his_kinase"/>
</dbReference>
<dbReference type="PANTHER" id="PTHR45436">
    <property type="entry name" value="SENSOR HISTIDINE KINASE YKOH"/>
    <property type="match status" value="1"/>
</dbReference>